<protein>
    <submittedName>
        <fullName evidence="2">Uncharacterized protein</fullName>
    </submittedName>
</protein>
<evidence type="ECO:0000256" key="1">
    <source>
        <dbReference type="SAM" id="MobiDB-lite"/>
    </source>
</evidence>
<sequence>MSDQRQNFTYYDPKTGRFTGGRIGAVEGYPEKGSTAWRASNDRIFIKAVNDYNRSFGYRPGDDGFWTPHLLKTQAMIEAGGSHHKEAFLSDPLQVNKPLDWVPRKASLLGLERGDKMTPETSAKAALLWLDYKGWQHDGNGDKTRWEGNAKALFDYNGNRAIHPKTGGEHRQWYADRISEMAGNMLAAQGLDPHGRHNSASWSADGQSLDLMAREGDDPSGF</sequence>
<comment type="caution">
    <text evidence="2">The sequence shown here is derived from an EMBL/GenBank/DDBJ whole genome shotgun (WGS) entry which is preliminary data.</text>
</comment>
<dbReference type="OrthoDB" id="7282926at2"/>
<dbReference type="AlphaFoldDB" id="A0A3D9HRP8"/>
<evidence type="ECO:0000313" key="2">
    <source>
        <dbReference type="EMBL" id="RED52168.1"/>
    </source>
</evidence>
<feature type="region of interest" description="Disordered" evidence="1">
    <location>
        <begin position="195"/>
        <end position="222"/>
    </location>
</feature>
<name>A0A3D9HRP8_9PROT</name>
<feature type="compositionally biased region" description="Basic and acidic residues" evidence="1">
    <location>
        <begin position="212"/>
        <end position="222"/>
    </location>
</feature>
<dbReference type="Proteomes" id="UP000256845">
    <property type="component" value="Unassembled WGS sequence"/>
</dbReference>
<dbReference type="EMBL" id="QRDW01000002">
    <property type="protein sequence ID" value="RED52168.1"/>
    <property type="molecule type" value="Genomic_DNA"/>
</dbReference>
<evidence type="ECO:0000313" key="3">
    <source>
        <dbReference type="Proteomes" id="UP000256845"/>
    </source>
</evidence>
<gene>
    <name evidence="2" type="ORF">DFP90_102186</name>
</gene>
<keyword evidence="3" id="KW-1185">Reference proteome</keyword>
<organism evidence="2 3">
    <name type="scientific">Aestuariispira insulae</name>
    <dbReference type="NCBI Taxonomy" id="1461337"/>
    <lineage>
        <taxon>Bacteria</taxon>
        <taxon>Pseudomonadati</taxon>
        <taxon>Pseudomonadota</taxon>
        <taxon>Alphaproteobacteria</taxon>
        <taxon>Rhodospirillales</taxon>
        <taxon>Kiloniellaceae</taxon>
        <taxon>Aestuariispira</taxon>
    </lineage>
</organism>
<proteinExistence type="predicted"/>
<reference evidence="2 3" key="1">
    <citation type="submission" date="2018-07" db="EMBL/GenBank/DDBJ databases">
        <title>Genomic Encyclopedia of Type Strains, Phase III (KMG-III): the genomes of soil and plant-associated and newly described type strains.</title>
        <authorList>
            <person name="Whitman W."/>
        </authorList>
    </citation>
    <scope>NUCLEOTIDE SEQUENCE [LARGE SCALE GENOMIC DNA]</scope>
    <source>
        <strain evidence="2 3">CECT 8488</strain>
    </source>
</reference>
<accession>A0A3D9HRP8</accession>
<dbReference type="RefSeq" id="WP_115935720.1">
    <property type="nucleotide sequence ID" value="NZ_QRDW01000002.1"/>
</dbReference>